<gene>
    <name evidence="5" type="ORF">GCM10023321_42180</name>
</gene>
<keyword evidence="1" id="KW-0805">Transcription regulation</keyword>
<evidence type="ECO:0000313" key="6">
    <source>
        <dbReference type="Proteomes" id="UP001428817"/>
    </source>
</evidence>
<dbReference type="PANTHER" id="PTHR30154">
    <property type="entry name" value="LEUCINE-RESPONSIVE REGULATORY PROTEIN"/>
    <property type="match status" value="1"/>
</dbReference>
<evidence type="ECO:0000259" key="4">
    <source>
        <dbReference type="PROSITE" id="PS50956"/>
    </source>
</evidence>
<feature type="domain" description="HTH asnC-type" evidence="4">
    <location>
        <begin position="2"/>
        <end position="63"/>
    </location>
</feature>
<dbReference type="InterPro" id="IPR019888">
    <property type="entry name" value="Tscrpt_reg_AsnC-like"/>
</dbReference>
<dbReference type="PRINTS" id="PR00033">
    <property type="entry name" value="HTHASNC"/>
</dbReference>
<dbReference type="Pfam" id="PF01037">
    <property type="entry name" value="AsnC_trans_reg"/>
    <property type="match status" value="1"/>
</dbReference>
<proteinExistence type="predicted"/>
<dbReference type="SUPFAM" id="SSF54909">
    <property type="entry name" value="Dimeric alpha+beta barrel"/>
    <property type="match status" value="1"/>
</dbReference>
<dbReference type="InterPro" id="IPR036388">
    <property type="entry name" value="WH-like_DNA-bd_sf"/>
</dbReference>
<dbReference type="InterPro" id="IPR000485">
    <property type="entry name" value="AsnC-type_HTH_dom"/>
</dbReference>
<dbReference type="PANTHER" id="PTHR30154:SF45">
    <property type="entry name" value="TRANSCRIPTIONAL REGULATORY PROTEIN (PROBABLY ASNC-FAMILY)-RELATED"/>
    <property type="match status" value="1"/>
</dbReference>
<dbReference type="InterPro" id="IPR036390">
    <property type="entry name" value="WH_DNA-bd_sf"/>
</dbReference>
<dbReference type="SMART" id="SM00344">
    <property type="entry name" value="HTH_ASNC"/>
    <property type="match status" value="1"/>
</dbReference>
<organism evidence="5 6">
    <name type="scientific">Pseudonocardia eucalypti</name>
    <dbReference type="NCBI Taxonomy" id="648755"/>
    <lineage>
        <taxon>Bacteria</taxon>
        <taxon>Bacillati</taxon>
        <taxon>Actinomycetota</taxon>
        <taxon>Actinomycetes</taxon>
        <taxon>Pseudonocardiales</taxon>
        <taxon>Pseudonocardiaceae</taxon>
        <taxon>Pseudonocardia</taxon>
    </lineage>
</organism>
<dbReference type="Proteomes" id="UP001428817">
    <property type="component" value="Unassembled WGS sequence"/>
</dbReference>
<dbReference type="RefSeq" id="WP_185060413.1">
    <property type="nucleotide sequence ID" value="NZ_BAABJP010000020.1"/>
</dbReference>
<evidence type="ECO:0000256" key="2">
    <source>
        <dbReference type="ARBA" id="ARBA00023125"/>
    </source>
</evidence>
<sequence>MLDVIDRRIVDCLLHDGRATYAQIGSRVGLSAPAAKRRVDRLRDSGAIRGFTVLLDPAALGWRTEAYVQVYCTGTVSPQELRRSLGRVPEVISACTVSGAADALLHMVATDIPHLEEAMERVRAEPKVERTESVIVLSRLVDRPMS</sequence>
<evidence type="ECO:0000256" key="3">
    <source>
        <dbReference type="ARBA" id="ARBA00023163"/>
    </source>
</evidence>
<keyword evidence="3" id="KW-0804">Transcription</keyword>
<evidence type="ECO:0000256" key="1">
    <source>
        <dbReference type="ARBA" id="ARBA00023015"/>
    </source>
</evidence>
<reference evidence="6" key="1">
    <citation type="journal article" date="2019" name="Int. J. Syst. Evol. Microbiol.">
        <title>The Global Catalogue of Microorganisms (GCM) 10K type strain sequencing project: providing services to taxonomists for standard genome sequencing and annotation.</title>
        <authorList>
            <consortium name="The Broad Institute Genomics Platform"/>
            <consortium name="The Broad Institute Genome Sequencing Center for Infectious Disease"/>
            <person name="Wu L."/>
            <person name="Ma J."/>
        </authorList>
    </citation>
    <scope>NUCLEOTIDE SEQUENCE [LARGE SCALE GENOMIC DNA]</scope>
    <source>
        <strain evidence="6">JCM 18303</strain>
    </source>
</reference>
<name>A0ABP9QDH8_9PSEU</name>
<dbReference type="InterPro" id="IPR019885">
    <property type="entry name" value="Tscrpt_reg_HTH_AsnC-type_CS"/>
</dbReference>
<dbReference type="EMBL" id="BAABJP010000020">
    <property type="protein sequence ID" value="GAA5160100.1"/>
    <property type="molecule type" value="Genomic_DNA"/>
</dbReference>
<dbReference type="Gene3D" id="3.30.70.920">
    <property type="match status" value="1"/>
</dbReference>
<dbReference type="Pfam" id="PF13404">
    <property type="entry name" value="HTH_AsnC-type"/>
    <property type="match status" value="1"/>
</dbReference>
<dbReference type="InterPro" id="IPR019887">
    <property type="entry name" value="Tscrpt_reg_AsnC/Lrp_C"/>
</dbReference>
<dbReference type="InterPro" id="IPR011008">
    <property type="entry name" value="Dimeric_a/b-barrel"/>
</dbReference>
<protein>
    <submittedName>
        <fullName evidence="5">Lrp/AsnC family transcriptional regulator</fullName>
    </submittedName>
</protein>
<keyword evidence="6" id="KW-1185">Reference proteome</keyword>
<evidence type="ECO:0000313" key="5">
    <source>
        <dbReference type="EMBL" id="GAA5160100.1"/>
    </source>
</evidence>
<dbReference type="PROSITE" id="PS00519">
    <property type="entry name" value="HTH_ASNC_1"/>
    <property type="match status" value="1"/>
</dbReference>
<comment type="caution">
    <text evidence="5">The sequence shown here is derived from an EMBL/GenBank/DDBJ whole genome shotgun (WGS) entry which is preliminary data.</text>
</comment>
<keyword evidence="2" id="KW-0238">DNA-binding</keyword>
<dbReference type="SUPFAM" id="SSF46785">
    <property type="entry name" value="Winged helix' DNA-binding domain"/>
    <property type="match status" value="1"/>
</dbReference>
<accession>A0ABP9QDH8</accession>
<dbReference type="PROSITE" id="PS50956">
    <property type="entry name" value="HTH_ASNC_2"/>
    <property type="match status" value="1"/>
</dbReference>
<dbReference type="Gene3D" id="1.10.10.10">
    <property type="entry name" value="Winged helix-like DNA-binding domain superfamily/Winged helix DNA-binding domain"/>
    <property type="match status" value="1"/>
</dbReference>